<evidence type="ECO:0000313" key="2">
    <source>
        <dbReference type="EMBL" id="KAF9777597.1"/>
    </source>
</evidence>
<dbReference type="AlphaFoldDB" id="A0A9P6L0N8"/>
<comment type="caution">
    <text evidence="2">The sequence shown here is derived from an EMBL/GenBank/DDBJ whole genome shotgun (WGS) entry which is preliminary data.</text>
</comment>
<feature type="region of interest" description="Disordered" evidence="1">
    <location>
        <begin position="63"/>
        <end position="88"/>
    </location>
</feature>
<sequence>MRATLASFTDAGPLYTTLPVAQHVIAEKENLVVGGENELPMAVANGGLNRDFVVQRRNVHRLSGGASNQGTEQLLRESPKHPPCSGGHEGIQLVPCGQTFREQWIVYAFQPHRSSKVRNVIPGLAKNGVPTMKTKVPWKPMRSKTTSLHDHADDIERGLDAVHAPQNDISVWEHLVMKRMLYCVEFEQRVEVLRERLVKIAQVESLSLHGSLDAKWDTGSAWRSRRGVGTGRRNELSADGTQPLSSLTYADSSGLVLRVLHARWGCGALSKSLLGGSQRTINVRFVDRNAKKEFEICSITRQEDCGDGYRWLKVSEAPQRIEGSDGEEEGIEGGNPQTSAHAGYVRTCSDSENTTARSPPHLIIPFAQERPKAPHTLNRSAMIDTLVGEDPAYGRAPPPMSPIPQLSNTQIPSHMIDASAGDGPVYEAEPHNFWG</sequence>
<protein>
    <submittedName>
        <fullName evidence="2">Uncharacterized protein</fullName>
    </submittedName>
</protein>
<evidence type="ECO:0000256" key="1">
    <source>
        <dbReference type="SAM" id="MobiDB-lite"/>
    </source>
</evidence>
<name>A0A9P6L0N8_9AGAM</name>
<dbReference type="EMBL" id="WIUZ02000031">
    <property type="protein sequence ID" value="KAF9777597.1"/>
    <property type="molecule type" value="Genomic_DNA"/>
</dbReference>
<keyword evidence="3" id="KW-1185">Reference proteome</keyword>
<dbReference type="Proteomes" id="UP000736335">
    <property type="component" value="Unassembled WGS sequence"/>
</dbReference>
<organism evidence="2 3">
    <name type="scientific">Thelephora terrestris</name>
    <dbReference type="NCBI Taxonomy" id="56493"/>
    <lineage>
        <taxon>Eukaryota</taxon>
        <taxon>Fungi</taxon>
        <taxon>Dikarya</taxon>
        <taxon>Basidiomycota</taxon>
        <taxon>Agaricomycotina</taxon>
        <taxon>Agaricomycetes</taxon>
        <taxon>Thelephorales</taxon>
        <taxon>Thelephoraceae</taxon>
        <taxon>Thelephora</taxon>
    </lineage>
</organism>
<gene>
    <name evidence="2" type="ORF">BJ322DRAFT_1025674</name>
</gene>
<feature type="region of interest" description="Disordered" evidence="1">
    <location>
        <begin position="321"/>
        <end position="342"/>
    </location>
</feature>
<accession>A0A9P6L0N8</accession>
<reference evidence="2" key="1">
    <citation type="journal article" date="2020" name="Nat. Commun.">
        <title>Large-scale genome sequencing of mycorrhizal fungi provides insights into the early evolution of symbiotic traits.</title>
        <authorList>
            <person name="Miyauchi S."/>
            <person name="Kiss E."/>
            <person name="Kuo A."/>
            <person name="Drula E."/>
            <person name="Kohler A."/>
            <person name="Sanchez-Garcia M."/>
            <person name="Morin E."/>
            <person name="Andreopoulos B."/>
            <person name="Barry K.W."/>
            <person name="Bonito G."/>
            <person name="Buee M."/>
            <person name="Carver A."/>
            <person name="Chen C."/>
            <person name="Cichocki N."/>
            <person name="Clum A."/>
            <person name="Culley D."/>
            <person name="Crous P.W."/>
            <person name="Fauchery L."/>
            <person name="Girlanda M."/>
            <person name="Hayes R.D."/>
            <person name="Keri Z."/>
            <person name="LaButti K."/>
            <person name="Lipzen A."/>
            <person name="Lombard V."/>
            <person name="Magnuson J."/>
            <person name="Maillard F."/>
            <person name="Murat C."/>
            <person name="Nolan M."/>
            <person name="Ohm R.A."/>
            <person name="Pangilinan J."/>
            <person name="Pereira M.F."/>
            <person name="Perotto S."/>
            <person name="Peter M."/>
            <person name="Pfister S."/>
            <person name="Riley R."/>
            <person name="Sitrit Y."/>
            <person name="Stielow J.B."/>
            <person name="Szollosi G."/>
            <person name="Zifcakova L."/>
            <person name="Stursova M."/>
            <person name="Spatafora J.W."/>
            <person name="Tedersoo L."/>
            <person name="Vaario L.M."/>
            <person name="Yamada A."/>
            <person name="Yan M."/>
            <person name="Wang P."/>
            <person name="Xu J."/>
            <person name="Bruns T."/>
            <person name="Baldrian P."/>
            <person name="Vilgalys R."/>
            <person name="Dunand C."/>
            <person name="Henrissat B."/>
            <person name="Grigoriev I.V."/>
            <person name="Hibbett D."/>
            <person name="Nagy L.G."/>
            <person name="Martin F.M."/>
        </authorList>
    </citation>
    <scope>NUCLEOTIDE SEQUENCE</scope>
    <source>
        <strain evidence="2">UH-Tt-Lm1</strain>
    </source>
</reference>
<reference evidence="2" key="2">
    <citation type="submission" date="2020-11" db="EMBL/GenBank/DDBJ databases">
        <authorList>
            <consortium name="DOE Joint Genome Institute"/>
            <person name="Kuo A."/>
            <person name="Miyauchi S."/>
            <person name="Kiss E."/>
            <person name="Drula E."/>
            <person name="Kohler A."/>
            <person name="Sanchez-Garcia M."/>
            <person name="Andreopoulos B."/>
            <person name="Barry K.W."/>
            <person name="Bonito G."/>
            <person name="Buee M."/>
            <person name="Carver A."/>
            <person name="Chen C."/>
            <person name="Cichocki N."/>
            <person name="Clum A."/>
            <person name="Culley D."/>
            <person name="Crous P.W."/>
            <person name="Fauchery L."/>
            <person name="Girlanda M."/>
            <person name="Hayes R."/>
            <person name="Keri Z."/>
            <person name="Labutti K."/>
            <person name="Lipzen A."/>
            <person name="Lombard V."/>
            <person name="Magnuson J."/>
            <person name="Maillard F."/>
            <person name="Morin E."/>
            <person name="Murat C."/>
            <person name="Nolan M."/>
            <person name="Ohm R."/>
            <person name="Pangilinan J."/>
            <person name="Pereira M."/>
            <person name="Perotto S."/>
            <person name="Peter M."/>
            <person name="Riley R."/>
            <person name="Sitrit Y."/>
            <person name="Stielow B."/>
            <person name="Szollosi G."/>
            <person name="Zifcakova L."/>
            <person name="Stursova M."/>
            <person name="Spatafora J.W."/>
            <person name="Tedersoo L."/>
            <person name="Vaario L.-M."/>
            <person name="Yamada A."/>
            <person name="Yan M."/>
            <person name="Wang P."/>
            <person name="Xu J."/>
            <person name="Bruns T."/>
            <person name="Baldrian P."/>
            <person name="Vilgalys R."/>
            <person name="Henrissat B."/>
            <person name="Grigoriev I.V."/>
            <person name="Hibbett D."/>
            <person name="Nagy L.G."/>
            <person name="Martin F.M."/>
        </authorList>
    </citation>
    <scope>NUCLEOTIDE SEQUENCE</scope>
    <source>
        <strain evidence="2">UH-Tt-Lm1</strain>
    </source>
</reference>
<evidence type="ECO:0000313" key="3">
    <source>
        <dbReference type="Proteomes" id="UP000736335"/>
    </source>
</evidence>
<proteinExistence type="predicted"/>